<protein>
    <submittedName>
        <fullName evidence="3">Aldo/keto reductase</fullName>
    </submittedName>
</protein>
<proteinExistence type="predicted"/>
<name>A0ABW1ITE2_9BACL</name>
<sequence length="331" mass="36859">MIQRKNLGNSDVEVSGAGFGCWAVGGPFWLDGLPDGWGEVDDEESIRAIRRALDLGINFFDTADVYGTGHSEEIVGRALKGRRQEAVIATKFGFTYDASSRQVNSAFDVSPSYVEQACEASLRRLNTDYIDLYQLHAGFIPFDLIDSVIHSMENLKKRGWIRAYGWSTEDTARAQAFIERSSCAAIQHPFNLLAGNREIVERCEQRQVSSINNAPLAMGLLSGKFHRSSVIPSDDVRGSKHEWVLYFKEGKPREEYLQALESVKEILTSEHRSLVQGALGWIWGHSSCTIPIPGLKTVDQVEEAAKAMQIGPLSPEQMKEIDEILAPLQLK</sequence>
<evidence type="ECO:0000256" key="1">
    <source>
        <dbReference type="ARBA" id="ARBA00023002"/>
    </source>
</evidence>
<dbReference type="InterPro" id="IPR050523">
    <property type="entry name" value="AKR_Detox_Biosynth"/>
</dbReference>
<evidence type="ECO:0000259" key="2">
    <source>
        <dbReference type="Pfam" id="PF00248"/>
    </source>
</evidence>
<reference evidence="4" key="1">
    <citation type="journal article" date="2019" name="Int. J. Syst. Evol. Microbiol.">
        <title>The Global Catalogue of Microorganisms (GCM) 10K type strain sequencing project: providing services to taxonomists for standard genome sequencing and annotation.</title>
        <authorList>
            <consortium name="The Broad Institute Genomics Platform"/>
            <consortium name="The Broad Institute Genome Sequencing Center for Infectious Disease"/>
            <person name="Wu L."/>
            <person name="Ma J."/>
        </authorList>
    </citation>
    <scope>NUCLEOTIDE SEQUENCE [LARGE SCALE GENOMIC DNA]</scope>
    <source>
        <strain evidence="4">CCM 8749</strain>
    </source>
</reference>
<evidence type="ECO:0000313" key="3">
    <source>
        <dbReference type="EMBL" id="MFC5988370.1"/>
    </source>
</evidence>
<dbReference type="PANTHER" id="PTHR43364">
    <property type="entry name" value="NADH-SPECIFIC METHYLGLYOXAL REDUCTASE-RELATED"/>
    <property type="match status" value="1"/>
</dbReference>
<dbReference type="RefSeq" id="WP_379895839.1">
    <property type="nucleotide sequence ID" value="NZ_CBCSCT010000016.1"/>
</dbReference>
<dbReference type="Proteomes" id="UP001596250">
    <property type="component" value="Unassembled WGS sequence"/>
</dbReference>
<dbReference type="Pfam" id="PF00248">
    <property type="entry name" value="Aldo_ket_red"/>
    <property type="match status" value="1"/>
</dbReference>
<evidence type="ECO:0000313" key="4">
    <source>
        <dbReference type="Proteomes" id="UP001596250"/>
    </source>
</evidence>
<dbReference type="InterPro" id="IPR036812">
    <property type="entry name" value="NAD(P)_OxRdtase_dom_sf"/>
</dbReference>
<gene>
    <name evidence="3" type="ORF">ACFPXP_18355</name>
</gene>
<feature type="domain" description="NADP-dependent oxidoreductase" evidence="2">
    <location>
        <begin position="33"/>
        <end position="325"/>
    </location>
</feature>
<dbReference type="SUPFAM" id="SSF51430">
    <property type="entry name" value="NAD(P)-linked oxidoreductase"/>
    <property type="match status" value="1"/>
</dbReference>
<keyword evidence="1" id="KW-0560">Oxidoreductase</keyword>
<accession>A0ABW1ITE2</accession>
<dbReference type="Gene3D" id="3.20.20.100">
    <property type="entry name" value="NADP-dependent oxidoreductase domain"/>
    <property type="match status" value="1"/>
</dbReference>
<dbReference type="InterPro" id="IPR023210">
    <property type="entry name" value="NADP_OxRdtase_dom"/>
</dbReference>
<dbReference type="PANTHER" id="PTHR43364:SF4">
    <property type="entry name" value="NAD(P)-LINKED OXIDOREDUCTASE SUPERFAMILY PROTEIN"/>
    <property type="match status" value="1"/>
</dbReference>
<organism evidence="3 4">
    <name type="scientific">Marinicrinis lubricantis</name>
    <dbReference type="NCBI Taxonomy" id="2086470"/>
    <lineage>
        <taxon>Bacteria</taxon>
        <taxon>Bacillati</taxon>
        <taxon>Bacillota</taxon>
        <taxon>Bacilli</taxon>
        <taxon>Bacillales</taxon>
        <taxon>Paenibacillaceae</taxon>
    </lineage>
</organism>
<dbReference type="CDD" id="cd19086">
    <property type="entry name" value="AKR_AKR11C1"/>
    <property type="match status" value="1"/>
</dbReference>
<keyword evidence="4" id="KW-1185">Reference proteome</keyword>
<comment type="caution">
    <text evidence="3">The sequence shown here is derived from an EMBL/GenBank/DDBJ whole genome shotgun (WGS) entry which is preliminary data.</text>
</comment>
<dbReference type="EMBL" id="JBHSQV010000180">
    <property type="protein sequence ID" value="MFC5988370.1"/>
    <property type="molecule type" value="Genomic_DNA"/>
</dbReference>